<feature type="transmembrane region" description="Helical" evidence="1">
    <location>
        <begin position="192"/>
        <end position="209"/>
    </location>
</feature>
<dbReference type="Gramene" id="OB04G13000.1">
    <property type="protein sequence ID" value="OB04G13000.1"/>
    <property type="gene ID" value="OB04G13000"/>
</dbReference>
<proteinExistence type="predicted"/>
<feature type="domain" description="DUF4220" evidence="2">
    <location>
        <begin position="106"/>
        <end position="427"/>
    </location>
</feature>
<evidence type="ECO:0000313" key="4">
    <source>
        <dbReference type="Proteomes" id="UP000006038"/>
    </source>
</evidence>
<name>J3LVX5_ORYBR</name>
<dbReference type="EnsemblPlants" id="OB04G13000.1">
    <property type="protein sequence ID" value="OB04G13000.1"/>
    <property type="gene ID" value="OB04G13000"/>
</dbReference>
<reference evidence="3" key="1">
    <citation type="journal article" date="2013" name="Nat. Commun.">
        <title>Whole-genome sequencing of Oryza brachyantha reveals mechanisms underlying Oryza genome evolution.</title>
        <authorList>
            <person name="Chen J."/>
            <person name="Huang Q."/>
            <person name="Gao D."/>
            <person name="Wang J."/>
            <person name="Lang Y."/>
            <person name="Liu T."/>
            <person name="Li B."/>
            <person name="Bai Z."/>
            <person name="Luis Goicoechea J."/>
            <person name="Liang C."/>
            <person name="Chen C."/>
            <person name="Zhang W."/>
            <person name="Sun S."/>
            <person name="Liao Y."/>
            <person name="Zhang X."/>
            <person name="Yang L."/>
            <person name="Song C."/>
            <person name="Wang M."/>
            <person name="Shi J."/>
            <person name="Liu G."/>
            <person name="Liu J."/>
            <person name="Zhou H."/>
            <person name="Zhou W."/>
            <person name="Yu Q."/>
            <person name="An N."/>
            <person name="Chen Y."/>
            <person name="Cai Q."/>
            <person name="Wang B."/>
            <person name="Liu B."/>
            <person name="Min J."/>
            <person name="Huang Y."/>
            <person name="Wu H."/>
            <person name="Li Z."/>
            <person name="Zhang Y."/>
            <person name="Yin Y."/>
            <person name="Song W."/>
            <person name="Jiang J."/>
            <person name="Jackson S.A."/>
            <person name="Wing R.A."/>
            <person name="Wang J."/>
            <person name="Chen M."/>
        </authorList>
    </citation>
    <scope>NUCLEOTIDE SEQUENCE [LARGE SCALE GENOMIC DNA]</scope>
    <source>
        <strain evidence="3">cv. IRGC 101232</strain>
    </source>
</reference>
<dbReference type="InterPro" id="IPR007658">
    <property type="entry name" value="DUF594"/>
</dbReference>
<dbReference type="Pfam" id="PF04578">
    <property type="entry name" value="DUF594"/>
    <property type="match status" value="1"/>
</dbReference>
<dbReference type="PANTHER" id="PTHR31325">
    <property type="entry name" value="OS01G0798800 PROTEIN-RELATED"/>
    <property type="match status" value="1"/>
</dbReference>
<feature type="transmembrane region" description="Helical" evidence="1">
    <location>
        <begin position="104"/>
        <end position="125"/>
    </location>
</feature>
<dbReference type="InterPro" id="IPR025315">
    <property type="entry name" value="DUF4220"/>
</dbReference>
<evidence type="ECO:0000259" key="2">
    <source>
        <dbReference type="Pfam" id="PF13968"/>
    </source>
</evidence>
<dbReference type="Pfam" id="PF13968">
    <property type="entry name" value="DUF4220"/>
    <property type="match status" value="1"/>
</dbReference>
<dbReference type="OMA" id="VDLRNEW"/>
<protein>
    <recommendedName>
        <fullName evidence="2">DUF4220 domain-containing protein</fullName>
    </recommendedName>
</protein>
<dbReference type="HOGENOM" id="CLU_009180_5_2_1"/>
<dbReference type="STRING" id="4533.J3LVX5"/>
<keyword evidence="1" id="KW-0472">Membrane</keyword>
<keyword evidence="1" id="KW-0812">Transmembrane</keyword>
<evidence type="ECO:0000313" key="3">
    <source>
        <dbReference type="EnsemblPlants" id="OB04G13000.1"/>
    </source>
</evidence>
<sequence length="637" mass="72797">MANVKGQLTQLQEGGFRRRSIDWQWRFMNHTKCRASAHTPVVKLVVHQEYAEKIKMGQVSNFLIDIRNEWAVQALVLFSFTLQVILLSLAWIRRHSVSVAARLVLWMAYQLADATALFTLGHMAISSRTREEQVFMAFWAPFLLLHLGGQDNITAYSFEDNRLWLRHLQTLVMQVLGASYVLYKYMPEKEDPVVAAAALIFAVGILKYGERIWALQCARFDSIAKSLDQQDASIRETQGDKILGDVLQHRSSMDVEDVLMAAHGLLDVCQGVFIGLRDGSRSYVRHVLQSFQMCDLLDKLMEMELSLMYDTLYTKATVIHTWYGCCVRVVALVATAAAFFLFQLSSLLLLDGHSRKNIAVSQILLSGGLLLEVISMVRAVGSTWTLLFLHTRRWQWLYDELLSLRRVFGVAEHRRWCGSIGQYNFLTACAHDTAAMAAEKGEQIGSLRGLSTLRRLRLDTHVRWTIEDVGFEDSIMAWHLATDICLFGDRSNQRDLVEAIRVLSNYMMFLLALRRFMLPGPVRRSRYELVRDDLYSFMRQDMSPSPEDRLDWALRKGFHAYLNLNSGGGHAEFHAGVRLAALLYHRHDRLDVIFGVWVEMLCYVANNCSTESHARQLSCGGELVTIVWLMARHVDMS</sequence>
<keyword evidence="4" id="KW-1185">Reference proteome</keyword>
<gene>
    <name evidence="3" type="primary">LOC102705156</name>
</gene>
<feature type="transmembrane region" description="Helical" evidence="1">
    <location>
        <begin position="70"/>
        <end position="92"/>
    </location>
</feature>
<feature type="transmembrane region" description="Helical" evidence="1">
    <location>
        <begin position="322"/>
        <end position="343"/>
    </location>
</feature>
<keyword evidence="1" id="KW-1133">Transmembrane helix</keyword>
<reference evidence="3" key="2">
    <citation type="submission" date="2013-04" db="UniProtKB">
        <authorList>
            <consortium name="EnsemblPlants"/>
        </authorList>
    </citation>
    <scope>IDENTIFICATION</scope>
</reference>
<dbReference type="eggNOG" id="ENOG502QQBP">
    <property type="taxonomic scope" value="Eukaryota"/>
</dbReference>
<organism evidence="3">
    <name type="scientific">Oryza brachyantha</name>
    <name type="common">malo sina</name>
    <dbReference type="NCBI Taxonomy" id="4533"/>
    <lineage>
        <taxon>Eukaryota</taxon>
        <taxon>Viridiplantae</taxon>
        <taxon>Streptophyta</taxon>
        <taxon>Embryophyta</taxon>
        <taxon>Tracheophyta</taxon>
        <taxon>Spermatophyta</taxon>
        <taxon>Magnoliopsida</taxon>
        <taxon>Liliopsida</taxon>
        <taxon>Poales</taxon>
        <taxon>Poaceae</taxon>
        <taxon>BOP clade</taxon>
        <taxon>Oryzoideae</taxon>
        <taxon>Oryzeae</taxon>
        <taxon>Oryzinae</taxon>
        <taxon>Oryza</taxon>
    </lineage>
</organism>
<dbReference type="Proteomes" id="UP000006038">
    <property type="component" value="Chromosome 4"/>
</dbReference>
<dbReference type="AlphaFoldDB" id="J3LVX5"/>
<accession>J3LVX5</accession>
<evidence type="ECO:0000256" key="1">
    <source>
        <dbReference type="SAM" id="Phobius"/>
    </source>
</evidence>